<evidence type="ECO:0000313" key="8">
    <source>
        <dbReference type="Proteomes" id="UP000680045"/>
    </source>
</evidence>
<dbReference type="AlphaFoldDB" id="A0A941J6Q1"/>
<dbReference type="PANTHER" id="PTHR43065">
    <property type="entry name" value="SENSOR HISTIDINE KINASE"/>
    <property type="match status" value="1"/>
</dbReference>
<dbReference type="EMBL" id="JAGTPW010000017">
    <property type="protein sequence ID" value="MBR8644820.1"/>
    <property type="molecule type" value="Genomic_DNA"/>
</dbReference>
<keyword evidence="4 7" id="KW-0067">ATP-binding</keyword>
<evidence type="ECO:0000313" key="7">
    <source>
        <dbReference type="EMBL" id="MBR8644820.1"/>
    </source>
</evidence>
<reference evidence="7" key="1">
    <citation type="submission" date="2021-04" db="EMBL/GenBank/DDBJ databases">
        <title>Whole genome sequencing of Enterococci isolates from hospitalized patients.</title>
        <authorList>
            <person name="Ogoti B.M."/>
            <person name="Onyambu F.G."/>
        </authorList>
    </citation>
    <scope>NUCLEOTIDE SEQUENCE</scope>
    <source>
        <strain evidence="7">242</strain>
    </source>
</reference>
<keyword evidence="1" id="KW-0808">Transferase</keyword>
<organism evidence="7 8">
    <name type="scientific">Peribacillus frigoritolerans</name>
    <dbReference type="NCBI Taxonomy" id="450367"/>
    <lineage>
        <taxon>Bacteria</taxon>
        <taxon>Bacillati</taxon>
        <taxon>Bacillota</taxon>
        <taxon>Bacilli</taxon>
        <taxon>Bacillales</taxon>
        <taxon>Bacillaceae</taxon>
        <taxon>Peribacillus</taxon>
    </lineage>
</organism>
<comment type="caution">
    <text evidence="7">The sequence shown here is derived from an EMBL/GenBank/DDBJ whole genome shotgun (WGS) entry which is preliminary data.</text>
</comment>
<dbReference type="GO" id="GO:0016301">
    <property type="term" value="F:kinase activity"/>
    <property type="evidence" value="ECO:0007669"/>
    <property type="project" value="UniProtKB-KW"/>
</dbReference>
<keyword evidence="2" id="KW-0547">Nucleotide-binding</keyword>
<evidence type="ECO:0000256" key="3">
    <source>
        <dbReference type="ARBA" id="ARBA00022777"/>
    </source>
</evidence>
<dbReference type="CDD" id="cd00075">
    <property type="entry name" value="HATPase"/>
    <property type="match status" value="1"/>
</dbReference>
<dbReference type="Gene3D" id="3.30.565.10">
    <property type="entry name" value="Histidine kinase-like ATPase, C-terminal domain"/>
    <property type="match status" value="1"/>
</dbReference>
<evidence type="ECO:0000256" key="4">
    <source>
        <dbReference type="ARBA" id="ARBA00022840"/>
    </source>
</evidence>
<dbReference type="Pfam" id="PF02518">
    <property type="entry name" value="HATPase_c"/>
    <property type="match status" value="1"/>
</dbReference>
<dbReference type="GO" id="GO:0000160">
    <property type="term" value="P:phosphorelay signal transduction system"/>
    <property type="evidence" value="ECO:0007669"/>
    <property type="project" value="UniProtKB-KW"/>
</dbReference>
<gene>
    <name evidence="7" type="ORF">KEH51_11615</name>
</gene>
<dbReference type="Proteomes" id="UP000680045">
    <property type="component" value="Unassembled WGS sequence"/>
</dbReference>
<dbReference type="InterPro" id="IPR005467">
    <property type="entry name" value="His_kinase_dom"/>
</dbReference>
<dbReference type="InterPro" id="IPR036890">
    <property type="entry name" value="HATPase_C_sf"/>
</dbReference>
<keyword evidence="3" id="KW-0418">Kinase</keyword>
<keyword evidence="5" id="KW-0902">Two-component regulatory system</keyword>
<dbReference type="PROSITE" id="PS50109">
    <property type="entry name" value="HIS_KIN"/>
    <property type="match status" value="1"/>
</dbReference>
<protein>
    <submittedName>
        <fullName evidence="7">ATP-binding protein</fullName>
    </submittedName>
</protein>
<name>A0A941J6Q1_9BACI</name>
<evidence type="ECO:0000256" key="1">
    <source>
        <dbReference type="ARBA" id="ARBA00022679"/>
    </source>
</evidence>
<dbReference type="GO" id="GO:0005524">
    <property type="term" value="F:ATP binding"/>
    <property type="evidence" value="ECO:0007669"/>
    <property type="project" value="UniProtKB-KW"/>
</dbReference>
<proteinExistence type="predicted"/>
<dbReference type="PANTHER" id="PTHR43065:SF34">
    <property type="entry name" value="SPORULATION KINASE A"/>
    <property type="match status" value="1"/>
</dbReference>
<evidence type="ECO:0000256" key="2">
    <source>
        <dbReference type="ARBA" id="ARBA00022741"/>
    </source>
</evidence>
<dbReference type="SUPFAM" id="SSF55874">
    <property type="entry name" value="ATPase domain of HSP90 chaperone/DNA topoisomerase II/histidine kinase"/>
    <property type="match status" value="1"/>
</dbReference>
<accession>A0A941J6Q1</accession>
<dbReference type="InterPro" id="IPR003594">
    <property type="entry name" value="HATPase_dom"/>
</dbReference>
<sequence length="133" mass="15207">MLSELDRINLIVSELLVLAKPQELPFSKHQIIDLMNDVKTLLKPEADSYPTKISISVKNEIPLLLCEGNQLKQVFINMLKNSMEASADHIWIDFERMNNNLSITIKDNGSGIEKNRIKHLGEPFYSSKEKEPD</sequence>
<evidence type="ECO:0000256" key="5">
    <source>
        <dbReference type="ARBA" id="ARBA00023012"/>
    </source>
</evidence>
<evidence type="ECO:0000259" key="6">
    <source>
        <dbReference type="PROSITE" id="PS50109"/>
    </source>
</evidence>
<feature type="domain" description="Histidine kinase" evidence="6">
    <location>
        <begin position="1"/>
        <end position="133"/>
    </location>
</feature>